<reference evidence="3" key="1">
    <citation type="journal article" date="2019" name="Int. J. Syst. Evol. Microbiol.">
        <title>The Global Catalogue of Microorganisms (GCM) 10K type strain sequencing project: providing services to taxonomists for standard genome sequencing and annotation.</title>
        <authorList>
            <consortium name="The Broad Institute Genomics Platform"/>
            <consortium name="The Broad Institute Genome Sequencing Center for Infectious Disease"/>
            <person name="Wu L."/>
            <person name="Ma J."/>
        </authorList>
    </citation>
    <scope>NUCLEOTIDE SEQUENCE [LARGE SCALE GENOMIC DNA]</scope>
    <source>
        <strain evidence="3">CCM 7526</strain>
    </source>
</reference>
<protein>
    <submittedName>
        <fullName evidence="2">GNAT family N-acetyltransferase</fullName>
        <ecNumber evidence="2">2.3.-.-</ecNumber>
    </submittedName>
</protein>
<sequence length="183" mass="20402">MLPSEMPILSLGPIRLRPFREADAEAVMSVAADPLIPLITSVPVSGHHADALDFIKRQHERLSSGAGYSFAIADAVGDQAAGQIGLWLHDYRHGRAGIGYWLTPQYRGRGYASAALCALTRWAWTLPGIARLELYVEPWNESSWRTAERAGFQREGLLRSWQPVAHERRDMYMYSLLATDVPA</sequence>
<dbReference type="Proteomes" id="UP001597183">
    <property type="component" value="Unassembled WGS sequence"/>
</dbReference>
<proteinExistence type="predicted"/>
<evidence type="ECO:0000313" key="3">
    <source>
        <dbReference type="Proteomes" id="UP001597183"/>
    </source>
</evidence>
<dbReference type="EC" id="2.3.-.-" evidence="2"/>
<keyword evidence="3" id="KW-1185">Reference proteome</keyword>
<accession>A0ABW4AW40</accession>
<comment type="caution">
    <text evidence="2">The sequence shown here is derived from an EMBL/GenBank/DDBJ whole genome shotgun (WGS) entry which is preliminary data.</text>
</comment>
<dbReference type="PROSITE" id="PS51186">
    <property type="entry name" value="GNAT"/>
    <property type="match status" value="1"/>
</dbReference>
<dbReference type="SUPFAM" id="SSF55729">
    <property type="entry name" value="Acyl-CoA N-acyltransferases (Nat)"/>
    <property type="match status" value="1"/>
</dbReference>
<dbReference type="GO" id="GO:0016746">
    <property type="term" value="F:acyltransferase activity"/>
    <property type="evidence" value="ECO:0007669"/>
    <property type="project" value="UniProtKB-KW"/>
</dbReference>
<gene>
    <name evidence="2" type="ORF">ACFQ5G_53270</name>
</gene>
<keyword evidence="2" id="KW-0012">Acyltransferase</keyword>
<evidence type="ECO:0000313" key="2">
    <source>
        <dbReference type="EMBL" id="MFD1374158.1"/>
    </source>
</evidence>
<dbReference type="EMBL" id="JBHTMK010000079">
    <property type="protein sequence ID" value="MFD1374158.1"/>
    <property type="molecule type" value="Genomic_DNA"/>
</dbReference>
<feature type="domain" description="N-acetyltransferase" evidence="1">
    <location>
        <begin position="14"/>
        <end position="178"/>
    </location>
</feature>
<dbReference type="RefSeq" id="WP_317794242.1">
    <property type="nucleotide sequence ID" value="NZ_AP028461.1"/>
</dbReference>
<dbReference type="CDD" id="cd04301">
    <property type="entry name" value="NAT_SF"/>
    <property type="match status" value="1"/>
</dbReference>
<keyword evidence="2" id="KW-0808">Transferase</keyword>
<dbReference type="PANTHER" id="PTHR43441:SF10">
    <property type="entry name" value="ACETYLTRANSFERASE"/>
    <property type="match status" value="1"/>
</dbReference>
<dbReference type="InterPro" id="IPR016181">
    <property type="entry name" value="Acyl_CoA_acyltransferase"/>
</dbReference>
<dbReference type="InterPro" id="IPR000182">
    <property type="entry name" value="GNAT_dom"/>
</dbReference>
<evidence type="ECO:0000259" key="1">
    <source>
        <dbReference type="PROSITE" id="PS51186"/>
    </source>
</evidence>
<organism evidence="2 3">
    <name type="scientific">Actinoplanes sichuanensis</name>
    <dbReference type="NCBI Taxonomy" id="512349"/>
    <lineage>
        <taxon>Bacteria</taxon>
        <taxon>Bacillati</taxon>
        <taxon>Actinomycetota</taxon>
        <taxon>Actinomycetes</taxon>
        <taxon>Micromonosporales</taxon>
        <taxon>Micromonosporaceae</taxon>
        <taxon>Actinoplanes</taxon>
    </lineage>
</organism>
<dbReference type="Pfam" id="PF13302">
    <property type="entry name" value="Acetyltransf_3"/>
    <property type="match status" value="1"/>
</dbReference>
<dbReference type="PANTHER" id="PTHR43441">
    <property type="entry name" value="RIBOSOMAL-PROTEIN-SERINE ACETYLTRANSFERASE"/>
    <property type="match status" value="1"/>
</dbReference>
<dbReference type="Gene3D" id="3.40.630.30">
    <property type="match status" value="1"/>
</dbReference>
<name>A0ABW4AW40_9ACTN</name>
<dbReference type="InterPro" id="IPR051908">
    <property type="entry name" value="Ribosomal_N-acetyltransferase"/>
</dbReference>